<keyword evidence="5" id="KW-0010">Activator</keyword>
<dbReference type="AlphaFoldDB" id="A0A251VAS1"/>
<dbReference type="GO" id="GO:0006351">
    <property type="term" value="P:DNA-templated transcription"/>
    <property type="evidence" value="ECO:0007669"/>
    <property type="project" value="UniProtKB-UniRule"/>
</dbReference>
<dbReference type="InterPro" id="IPR014977">
    <property type="entry name" value="WRC_dom"/>
</dbReference>
<dbReference type="GO" id="GO:0005634">
    <property type="term" value="C:nucleus"/>
    <property type="evidence" value="ECO:0007669"/>
    <property type="project" value="UniProtKB-SubCell"/>
</dbReference>
<evidence type="ECO:0000313" key="9">
    <source>
        <dbReference type="EMBL" id="KAF5815871.1"/>
    </source>
</evidence>
<keyword evidence="11" id="KW-1185">Reference proteome</keyword>
<evidence type="ECO:0000256" key="3">
    <source>
        <dbReference type="ARBA" id="ARBA00023242"/>
    </source>
</evidence>
<dbReference type="Proteomes" id="UP000215914">
    <property type="component" value="Chromosome 3"/>
</dbReference>
<dbReference type="PROSITE" id="PS51666">
    <property type="entry name" value="QLQ"/>
    <property type="match status" value="1"/>
</dbReference>
<dbReference type="Pfam" id="PF08879">
    <property type="entry name" value="WRC"/>
    <property type="match status" value="1"/>
</dbReference>
<reference evidence="9 11" key="1">
    <citation type="journal article" date="2017" name="Nature">
        <title>The sunflower genome provides insights into oil metabolism, flowering and Asterid evolution.</title>
        <authorList>
            <person name="Badouin H."/>
            <person name="Gouzy J."/>
            <person name="Grassa C.J."/>
            <person name="Murat F."/>
            <person name="Staton S.E."/>
            <person name="Cottret L."/>
            <person name="Lelandais-Briere C."/>
            <person name="Owens G.L."/>
            <person name="Carrere S."/>
            <person name="Mayjonade B."/>
            <person name="Legrand L."/>
            <person name="Gill N."/>
            <person name="Kane N.C."/>
            <person name="Bowers J.E."/>
            <person name="Hubner S."/>
            <person name="Bellec A."/>
            <person name="Berard A."/>
            <person name="Berges H."/>
            <person name="Blanchet N."/>
            <person name="Boniface M.C."/>
            <person name="Brunel D."/>
            <person name="Catrice O."/>
            <person name="Chaidir N."/>
            <person name="Claudel C."/>
            <person name="Donnadieu C."/>
            <person name="Faraut T."/>
            <person name="Fievet G."/>
            <person name="Helmstetter N."/>
            <person name="King M."/>
            <person name="Knapp S.J."/>
            <person name="Lai Z."/>
            <person name="Le Paslier M.C."/>
            <person name="Lippi Y."/>
            <person name="Lorenzon L."/>
            <person name="Mandel J.R."/>
            <person name="Marage G."/>
            <person name="Marchand G."/>
            <person name="Marquand E."/>
            <person name="Bret-Mestries E."/>
            <person name="Morien E."/>
            <person name="Nambeesan S."/>
            <person name="Nguyen T."/>
            <person name="Pegot-Espagnet P."/>
            <person name="Pouilly N."/>
            <person name="Raftis F."/>
            <person name="Sallet E."/>
            <person name="Schiex T."/>
            <person name="Thomas J."/>
            <person name="Vandecasteele C."/>
            <person name="Vares D."/>
            <person name="Vear F."/>
            <person name="Vautrin S."/>
            <person name="Crespi M."/>
            <person name="Mangin B."/>
            <person name="Burke J.M."/>
            <person name="Salse J."/>
            <person name="Munos S."/>
            <person name="Vincourt P."/>
            <person name="Rieseberg L.H."/>
            <person name="Langlade N.B."/>
        </authorList>
    </citation>
    <scope>NUCLEOTIDE SEQUENCE [LARGE SCALE GENOMIC DNA]</scope>
    <source>
        <strain evidence="11">cv. SF193</strain>
        <tissue evidence="9">Leaves</tissue>
    </source>
</reference>
<dbReference type="GO" id="GO:0006355">
    <property type="term" value="P:regulation of DNA-templated transcription"/>
    <property type="evidence" value="ECO:0007669"/>
    <property type="project" value="InterPro"/>
</dbReference>
<dbReference type="SMART" id="SM00951">
    <property type="entry name" value="QLQ"/>
    <property type="match status" value="1"/>
</dbReference>
<dbReference type="EMBL" id="CM007892">
    <property type="protein sequence ID" value="OTG32313.1"/>
    <property type="molecule type" value="Genomic_DNA"/>
</dbReference>
<evidence type="ECO:0000313" key="11">
    <source>
        <dbReference type="Proteomes" id="UP000215914"/>
    </source>
</evidence>
<proteinExistence type="inferred from homology"/>
<keyword evidence="5" id="KW-0805">Transcription regulation</keyword>
<evidence type="ECO:0000256" key="4">
    <source>
        <dbReference type="PROSITE-ProRule" id="PRU01002"/>
    </source>
</evidence>
<reference evidence="9" key="3">
    <citation type="submission" date="2020-06" db="EMBL/GenBank/DDBJ databases">
        <title>Helianthus annuus Genome sequencing and assembly Release 2.</title>
        <authorList>
            <person name="Gouzy J."/>
            <person name="Langlade N."/>
            <person name="Munos S."/>
        </authorList>
    </citation>
    <scope>NUCLEOTIDE SEQUENCE</scope>
    <source>
        <tissue evidence="9">Leaves</tissue>
    </source>
</reference>
<keyword evidence="3 5" id="KW-0539">Nucleus</keyword>
<dbReference type="InterPro" id="IPR014978">
    <property type="entry name" value="Gln-Leu-Gln_QLQ"/>
</dbReference>
<dbReference type="PROSITE" id="PS51667">
    <property type="entry name" value="WRC"/>
    <property type="match status" value="1"/>
</dbReference>
<dbReference type="PANTHER" id="PTHR31602">
    <property type="entry name" value="GROWTH-REGULATING FACTOR 5"/>
    <property type="match status" value="1"/>
</dbReference>
<dbReference type="Pfam" id="PF08880">
    <property type="entry name" value="QLQ"/>
    <property type="match status" value="1"/>
</dbReference>
<evidence type="ECO:0000259" key="8">
    <source>
        <dbReference type="PROSITE" id="PS51667"/>
    </source>
</evidence>
<comment type="subcellular location">
    <subcellularLocation>
        <location evidence="1 5">Nucleus</location>
    </subcellularLocation>
</comment>
<dbReference type="InterPro" id="IPR031137">
    <property type="entry name" value="GRF"/>
</dbReference>
<sequence length="322" mass="35160">MVNGNQSAAGGVVRVSGKVFFTANQWEELERQTTIYKYIMASIPVPPQLLVSLSTQSNRMGMGLRLSNGSDPEPWRCRRTDGKKWRCAKDVAPDQRYCERHARKTRSRSRKPVETAYTKDTSTVVSAANQQPECSDWLKKNAGIPAYQSTSNNQFQQPTQSAIGGSKRDQISKQDYKEIHQQNSLIDHNNSYLNASFTGIDGWSRIGGGDECSLTLSMQSGGNQMEFDHESFQMAVGLLSGDRDGCEDVFKPHHNWLNQASWAGLGSGSGSGSTPGGPLGEALCLGITSTRNEPSYHGYSSNTNSSSACEGGGLNFVNRRDG</sequence>
<dbReference type="EMBL" id="MNCJ02000318">
    <property type="protein sequence ID" value="KAF5815871.1"/>
    <property type="molecule type" value="Genomic_DNA"/>
</dbReference>
<dbReference type="GO" id="GO:0099402">
    <property type="term" value="P:plant organ development"/>
    <property type="evidence" value="ECO:0007669"/>
    <property type="project" value="UniProtKB-ARBA"/>
</dbReference>
<feature type="domain" description="QLQ" evidence="7">
    <location>
        <begin position="20"/>
        <end position="55"/>
    </location>
</feature>
<feature type="compositionally biased region" description="Polar residues" evidence="6">
    <location>
        <begin position="295"/>
        <end position="308"/>
    </location>
</feature>
<comment type="similarity">
    <text evidence="2 5">Belongs to the GRF family.</text>
</comment>
<comment type="domain">
    <text evidence="5">The QLQ domain and WRC domain may be involved in protein-protein interaction and DNA-binding, respectively.</text>
</comment>
<evidence type="ECO:0000313" key="10">
    <source>
        <dbReference type="EMBL" id="OTG32313.1"/>
    </source>
</evidence>
<comment type="caution">
    <text evidence="4">Lacks conserved residue(s) required for the propagation of feature annotation.</text>
</comment>
<evidence type="ECO:0000256" key="6">
    <source>
        <dbReference type="SAM" id="MobiDB-lite"/>
    </source>
</evidence>
<comment type="function">
    <text evidence="5">Transcription activator.</text>
</comment>
<dbReference type="GO" id="GO:0005524">
    <property type="term" value="F:ATP binding"/>
    <property type="evidence" value="ECO:0007669"/>
    <property type="project" value="UniProtKB-UniRule"/>
</dbReference>
<evidence type="ECO:0000256" key="5">
    <source>
        <dbReference type="RuleBase" id="RU367127"/>
    </source>
</evidence>
<name>A0A251VAS1_HELAN</name>
<organism evidence="10 11">
    <name type="scientific">Helianthus annuus</name>
    <name type="common">Common sunflower</name>
    <dbReference type="NCBI Taxonomy" id="4232"/>
    <lineage>
        <taxon>Eukaryota</taxon>
        <taxon>Viridiplantae</taxon>
        <taxon>Streptophyta</taxon>
        <taxon>Embryophyta</taxon>
        <taxon>Tracheophyta</taxon>
        <taxon>Spermatophyta</taxon>
        <taxon>Magnoliopsida</taxon>
        <taxon>eudicotyledons</taxon>
        <taxon>Gunneridae</taxon>
        <taxon>Pentapetalae</taxon>
        <taxon>asterids</taxon>
        <taxon>campanulids</taxon>
        <taxon>Asterales</taxon>
        <taxon>Asteraceae</taxon>
        <taxon>Asteroideae</taxon>
        <taxon>Heliantheae alliance</taxon>
        <taxon>Heliantheae</taxon>
        <taxon>Helianthus</taxon>
    </lineage>
</organism>
<keyword evidence="5" id="KW-0804">Transcription</keyword>
<dbReference type="Gramene" id="mRNA:HanXRQr2_Chr03g0127921">
    <property type="protein sequence ID" value="mRNA:HanXRQr2_Chr03g0127921"/>
    <property type="gene ID" value="HanXRQr2_Chr03g0127921"/>
</dbReference>
<feature type="compositionally biased region" description="Basic residues" evidence="6">
    <location>
        <begin position="101"/>
        <end position="110"/>
    </location>
</feature>
<feature type="domain" description="WRC" evidence="8">
    <location>
        <begin position="71"/>
        <end position="115"/>
    </location>
</feature>
<dbReference type="InParanoid" id="A0A251VAS1"/>
<gene>
    <name evidence="10" type="ORF">HannXRQ_Chr03g0085261</name>
    <name evidence="9" type="ORF">HanXRQr2_Chr03g0127921</name>
</gene>
<evidence type="ECO:0000259" key="7">
    <source>
        <dbReference type="PROSITE" id="PS51666"/>
    </source>
</evidence>
<dbReference type="PANTHER" id="PTHR31602:SF3">
    <property type="entry name" value="GROWTH-REGULATING FACTOR 8"/>
    <property type="match status" value="1"/>
</dbReference>
<feature type="region of interest" description="Disordered" evidence="6">
    <location>
        <begin position="99"/>
        <end position="123"/>
    </location>
</feature>
<protein>
    <recommendedName>
        <fullName evidence="5">Growth-regulating factor</fullName>
    </recommendedName>
</protein>
<dbReference type="OrthoDB" id="1937002at2759"/>
<accession>A0A251VAS1</accession>
<reference evidence="10" key="2">
    <citation type="submission" date="2017-02" db="EMBL/GenBank/DDBJ databases">
        <title>Sunflower complete genome.</title>
        <authorList>
            <person name="Langlade N."/>
            <person name="Munos S."/>
        </authorList>
    </citation>
    <scope>NUCLEOTIDE SEQUENCE [LARGE SCALE GENOMIC DNA]</scope>
    <source>
        <tissue evidence="10">Leaves</tissue>
    </source>
</reference>
<evidence type="ECO:0000256" key="2">
    <source>
        <dbReference type="ARBA" id="ARBA00008122"/>
    </source>
</evidence>
<evidence type="ECO:0000256" key="1">
    <source>
        <dbReference type="ARBA" id="ARBA00004123"/>
    </source>
</evidence>
<feature type="region of interest" description="Disordered" evidence="6">
    <location>
        <begin position="295"/>
        <end position="322"/>
    </location>
</feature>